<feature type="compositionally biased region" description="Basic and acidic residues" evidence="1">
    <location>
        <begin position="114"/>
        <end position="130"/>
    </location>
</feature>
<feature type="compositionally biased region" description="Pro residues" evidence="1">
    <location>
        <begin position="44"/>
        <end position="70"/>
    </location>
</feature>
<organism evidence="2 3">
    <name type="scientific">Trichodelitschia bisporula</name>
    <dbReference type="NCBI Taxonomy" id="703511"/>
    <lineage>
        <taxon>Eukaryota</taxon>
        <taxon>Fungi</taxon>
        <taxon>Dikarya</taxon>
        <taxon>Ascomycota</taxon>
        <taxon>Pezizomycotina</taxon>
        <taxon>Dothideomycetes</taxon>
        <taxon>Dothideomycetes incertae sedis</taxon>
        <taxon>Phaeotrichales</taxon>
        <taxon>Phaeotrichaceae</taxon>
        <taxon>Trichodelitschia</taxon>
    </lineage>
</organism>
<reference evidence="2" key="1">
    <citation type="journal article" date="2020" name="Stud. Mycol.">
        <title>101 Dothideomycetes genomes: a test case for predicting lifestyles and emergence of pathogens.</title>
        <authorList>
            <person name="Haridas S."/>
            <person name="Albert R."/>
            <person name="Binder M."/>
            <person name="Bloem J."/>
            <person name="Labutti K."/>
            <person name="Salamov A."/>
            <person name="Andreopoulos B."/>
            <person name="Baker S."/>
            <person name="Barry K."/>
            <person name="Bills G."/>
            <person name="Bluhm B."/>
            <person name="Cannon C."/>
            <person name="Castanera R."/>
            <person name="Culley D."/>
            <person name="Daum C."/>
            <person name="Ezra D."/>
            <person name="Gonzalez J."/>
            <person name="Henrissat B."/>
            <person name="Kuo A."/>
            <person name="Liang C."/>
            <person name="Lipzen A."/>
            <person name="Lutzoni F."/>
            <person name="Magnuson J."/>
            <person name="Mondo S."/>
            <person name="Nolan M."/>
            <person name="Ohm R."/>
            <person name="Pangilinan J."/>
            <person name="Park H.-J."/>
            <person name="Ramirez L."/>
            <person name="Alfaro M."/>
            <person name="Sun H."/>
            <person name="Tritt A."/>
            <person name="Yoshinaga Y."/>
            <person name="Zwiers L.-H."/>
            <person name="Turgeon B."/>
            <person name="Goodwin S."/>
            <person name="Spatafora J."/>
            <person name="Crous P."/>
            <person name="Grigoriev I."/>
        </authorList>
    </citation>
    <scope>NUCLEOTIDE SEQUENCE</scope>
    <source>
        <strain evidence="2">CBS 262.69</strain>
    </source>
</reference>
<accession>A0A6G1HVU9</accession>
<dbReference type="Proteomes" id="UP000799640">
    <property type="component" value="Unassembled WGS sequence"/>
</dbReference>
<feature type="compositionally biased region" description="Low complexity" evidence="1">
    <location>
        <begin position="71"/>
        <end position="87"/>
    </location>
</feature>
<gene>
    <name evidence="2" type="ORF">EJ06DRAFT_557111</name>
</gene>
<name>A0A6G1HVU9_9PEZI</name>
<dbReference type="EMBL" id="ML996696">
    <property type="protein sequence ID" value="KAF2400041.1"/>
    <property type="molecule type" value="Genomic_DNA"/>
</dbReference>
<dbReference type="AlphaFoldDB" id="A0A6G1HVU9"/>
<feature type="compositionally biased region" description="Pro residues" evidence="1">
    <location>
        <begin position="150"/>
        <end position="161"/>
    </location>
</feature>
<evidence type="ECO:0000313" key="3">
    <source>
        <dbReference type="Proteomes" id="UP000799640"/>
    </source>
</evidence>
<sequence>MPSLASRISLSLATFHNTHLNFKHPKAKPQPLKSSAAFEEPPKETIPPNPSSAPGPTTPSQPTPPSPNPPQSTRTTTPSSSDSSSTESIKRRIKRYYIRKDTATRNQNRKSKSKSKDKSKDKSKLKDKSNKHPHKPLPPDAQPAKSALKPPTPAPTPTPPPKKPHIWQSILRHTSRKDRTDTGSVVRHLAAAAWPNENKLPNSASAAAGAAALGRENERKMRGENMGEPLKMVDTAEYAKRTRFSDEEMRKKKKGHNGNGPCTAVTRVIVHTVTLGAA</sequence>
<protein>
    <submittedName>
        <fullName evidence="2">Uncharacterized protein</fullName>
    </submittedName>
</protein>
<dbReference type="PRINTS" id="PR01217">
    <property type="entry name" value="PRICHEXTENSN"/>
</dbReference>
<feature type="region of interest" description="Disordered" evidence="1">
    <location>
        <begin position="21"/>
        <end position="184"/>
    </location>
</feature>
<feature type="compositionally biased region" description="Basic and acidic residues" evidence="1">
    <location>
        <begin position="237"/>
        <end position="250"/>
    </location>
</feature>
<keyword evidence="3" id="KW-1185">Reference proteome</keyword>
<proteinExistence type="predicted"/>
<evidence type="ECO:0000256" key="1">
    <source>
        <dbReference type="SAM" id="MobiDB-lite"/>
    </source>
</evidence>
<feature type="compositionally biased region" description="Low complexity" evidence="1">
    <location>
        <begin position="203"/>
        <end position="212"/>
    </location>
</feature>
<feature type="region of interest" description="Disordered" evidence="1">
    <location>
        <begin position="199"/>
        <end position="261"/>
    </location>
</feature>
<evidence type="ECO:0000313" key="2">
    <source>
        <dbReference type="EMBL" id="KAF2400041.1"/>
    </source>
</evidence>
<feature type="compositionally biased region" description="Basic and acidic residues" evidence="1">
    <location>
        <begin position="215"/>
        <end position="225"/>
    </location>
</feature>